<dbReference type="EMBL" id="JANBUY010000248">
    <property type="protein sequence ID" value="KAJ2861076.1"/>
    <property type="molecule type" value="Genomic_DNA"/>
</dbReference>
<evidence type="ECO:0000256" key="4">
    <source>
        <dbReference type="ARBA" id="ARBA00022786"/>
    </source>
</evidence>
<evidence type="ECO:0000313" key="8">
    <source>
        <dbReference type="EMBL" id="KAJ2861076.1"/>
    </source>
</evidence>
<dbReference type="Gene3D" id="3.30.40.10">
    <property type="entry name" value="Zinc/RING finger domain, C3HC4 (zinc finger)"/>
    <property type="match status" value="1"/>
</dbReference>
<keyword evidence="5" id="KW-0862">Zinc</keyword>
<accession>A0A9W8IE22</accession>
<keyword evidence="9" id="KW-1185">Reference proteome</keyword>
<dbReference type="Pfam" id="PF12678">
    <property type="entry name" value="zf-rbx1"/>
    <property type="match status" value="1"/>
</dbReference>
<protein>
    <recommendedName>
        <fullName evidence="7">RING-type domain-containing protein</fullName>
    </recommendedName>
</protein>
<keyword evidence="2" id="KW-0479">Metal-binding</keyword>
<dbReference type="InterPro" id="IPR024766">
    <property type="entry name" value="Znf_RING_H2"/>
</dbReference>
<feature type="domain" description="RING-type" evidence="7">
    <location>
        <begin position="386"/>
        <end position="413"/>
    </location>
</feature>
<dbReference type="InterPro" id="IPR013083">
    <property type="entry name" value="Znf_RING/FYVE/PHD"/>
</dbReference>
<evidence type="ECO:0000256" key="5">
    <source>
        <dbReference type="ARBA" id="ARBA00022833"/>
    </source>
</evidence>
<evidence type="ECO:0000256" key="3">
    <source>
        <dbReference type="ARBA" id="ARBA00022771"/>
    </source>
</evidence>
<dbReference type="Proteomes" id="UP001140074">
    <property type="component" value="Unassembled WGS sequence"/>
</dbReference>
<evidence type="ECO:0000256" key="1">
    <source>
        <dbReference type="ARBA" id="ARBA00004906"/>
    </source>
</evidence>
<keyword evidence="3 6" id="KW-0863">Zinc-finger</keyword>
<evidence type="ECO:0000256" key="2">
    <source>
        <dbReference type="ARBA" id="ARBA00022723"/>
    </source>
</evidence>
<dbReference type="PROSITE" id="PS50089">
    <property type="entry name" value="ZF_RING_2"/>
    <property type="match status" value="1"/>
</dbReference>
<proteinExistence type="predicted"/>
<evidence type="ECO:0000259" key="7">
    <source>
        <dbReference type="PROSITE" id="PS50089"/>
    </source>
</evidence>
<dbReference type="SUPFAM" id="SSF57850">
    <property type="entry name" value="RING/U-box"/>
    <property type="match status" value="1"/>
</dbReference>
<dbReference type="InterPro" id="IPR001841">
    <property type="entry name" value="Znf_RING"/>
</dbReference>
<keyword evidence="4" id="KW-0833">Ubl conjugation pathway</keyword>
<dbReference type="GO" id="GO:0008270">
    <property type="term" value="F:zinc ion binding"/>
    <property type="evidence" value="ECO:0007669"/>
    <property type="project" value="UniProtKB-KW"/>
</dbReference>
<dbReference type="AlphaFoldDB" id="A0A9W8IE22"/>
<organism evidence="8 9">
    <name type="scientific">Coemansia aciculifera</name>
    <dbReference type="NCBI Taxonomy" id="417176"/>
    <lineage>
        <taxon>Eukaryota</taxon>
        <taxon>Fungi</taxon>
        <taxon>Fungi incertae sedis</taxon>
        <taxon>Zoopagomycota</taxon>
        <taxon>Kickxellomycotina</taxon>
        <taxon>Kickxellomycetes</taxon>
        <taxon>Kickxellales</taxon>
        <taxon>Kickxellaceae</taxon>
        <taxon>Coemansia</taxon>
    </lineage>
</organism>
<name>A0A9W8IE22_9FUNG</name>
<gene>
    <name evidence="8" type="ORF">GGH94_005134</name>
</gene>
<comment type="pathway">
    <text evidence="1">Protein modification; protein ubiquitination.</text>
</comment>
<sequence length="534" mass="59875">MVSEIEVVSGCPSADWTLNYRHVHSLVTQLVPRIAHTAHGGYGSLELQLGSISNLTHINFEDKDISPIVQVARQNALTLQSLCIAAHVCGSFTELIKTQSGDYVEYSQLQVLKLNHFSRYRMYGWPTIPGAVPFPKLRLLSVTEPYSFDDDDVLFWGNAATLEYLTLQISRETVTMIKKFGVFTTASQPMLKCVNILGTGYLYPTSFDPYAAYTKFLLDIAPNAAVRTFTELKMVPNASAALSLFGDYTNIQVLGLLDISLQLWDAMALIKSLPLLSDLHSLPPALGPLPDNVTEYELPAYVVANYAPMGRRFRCWHVKKIDTAVTFKDIVTCALLLALVCPNFDYLTPPTSDTQKFMPAMKAAIDKSEFKNYELRTSNTRRIAALNCGHTFHLDCITLWLDNDENTKCPMCSAYPVGPILALYIKCDMDHVVNDKLIDYSLWAIKQQEAYCMELEVKMAALRIKSHENVEPLRKIQARLTEVHKNITLLETQENELSTLSESHRADVQSSIDLMTQVLSSLQQKNSEQDAEPA</sequence>
<evidence type="ECO:0000313" key="9">
    <source>
        <dbReference type="Proteomes" id="UP001140074"/>
    </source>
</evidence>
<reference evidence="8" key="1">
    <citation type="submission" date="2022-07" db="EMBL/GenBank/DDBJ databases">
        <title>Phylogenomic reconstructions and comparative analyses of Kickxellomycotina fungi.</title>
        <authorList>
            <person name="Reynolds N.K."/>
            <person name="Stajich J.E."/>
            <person name="Barry K."/>
            <person name="Grigoriev I.V."/>
            <person name="Crous P."/>
            <person name="Smith M.E."/>
        </authorList>
    </citation>
    <scope>NUCLEOTIDE SEQUENCE</scope>
    <source>
        <strain evidence="8">RSA 476</strain>
    </source>
</reference>
<evidence type="ECO:0000256" key="6">
    <source>
        <dbReference type="PROSITE-ProRule" id="PRU00175"/>
    </source>
</evidence>
<comment type="caution">
    <text evidence="8">The sequence shown here is derived from an EMBL/GenBank/DDBJ whole genome shotgun (WGS) entry which is preliminary data.</text>
</comment>